<dbReference type="EMBL" id="CAADFY010000091">
    <property type="protein sequence ID" value="VFK56579.1"/>
    <property type="molecule type" value="Genomic_DNA"/>
</dbReference>
<dbReference type="SUPFAM" id="SSF52129">
    <property type="entry name" value="Caspase-like"/>
    <property type="match status" value="1"/>
</dbReference>
<accession>A0A450ZS25</accession>
<name>A0A450ZS25_9GAMM</name>
<dbReference type="AlphaFoldDB" id="A0A450ZS25"/>
<sequence length="378" mass="41856">MIGNGDYQQLDKLANPKRDAQAVAQRLSGLGFTLFDANGKKTNGPVYDLTQAHFFQALRHFADRARNREIALVYYAGHGIQIQGESYLLPVDTPKDDVELVERRAVALDRKILQRLDNRARLTVAIFDACREIPKLKRTMARSRSSGIGMDRGLALVKSRGTGRIIAYSAAAGQLTADGHGNHSPYTSVLLEQLDKNPRQSVEDLFAQVAFDFRERHGGQQPEVLNQGVKPNHYYLKPPPDESKRIHKPLKGAALSVDPSVEITFWETIKQSQDQDMFRAYLEQYPDGSFAALARIKLKKLESQSTMSSVGWEKSPSDVPITGPKTGSKMGAAPGRLCPSHTRLNLPRSLEGRFPGSPNDRNPRRGIPHGLSPGRAEA</sequence>
<evidence type="ECO:0000313" key="3">
    <source>
        <dbReference type="EMBL" id="VFK56579.1"/>
    </source>
</evidence>
<dbReference type="Pfam" id="PF00656">
    <property type="entry name" value="Peptidase_C14"/>
    <property type="match status" value="1"/>
</dbReference>
<gene>
    <name evidence="4" type="ORF">BECKTUN1418E_GA0071001_10877</name>
    <name evidence="3" type="ORF">BECKTUN1418F_GA0071002_10917</name>
</gene>
<evidence type="ECO:0000259" key="2">
    <source>
        <dbReference type="Pfam" id="PF00656"/>
    </source>
</evidence>
<protein>
    <submittedName>
        <fullName evidence="3">Caspase domain-containing protein</fullName>
    </submittedName>
</protein>
<dbReference type="GO" id="GO:0004197">
    <property type="term" value="F:cysteine-type endopeptidase activity"/>
    <property type="evidence" value="ECO:0007669"/>
    <property type="project" value="InterPro"/>
</dbReference>
<evidence type="ECO:0000313" key="4">
    <source>
        <dbReference type="EMBL" id="VFK62846.1"/>
    </source>
</evidence>
<dbReference type="PANTHER" id="PTHR22576:SF37">
    <property type="entry name" value="MUCOSA-ASSOCIATED LYMPHOID TISSUE LYMPHOMA TRANSLOCATION PROTEIN 1"/>
    <property type="match status" value="1"/>
</dbReference>
<reference evidence="3" key="1">
    <citation type="submission" date="2019-02" db="EMBL/GenBank/DDBJ databases">
        <authorList>
            <person name="Gruber-Vodicka R. H."/>
            <person name="Seah K. B. B."/>
        </authorList>
    </citation>
    <scope>NUCLEOTIDE SEQUENCE</scope>
    <source>
        <strain evidence="4">BECK_BY2</strain>
        <strain evidence="3">BECK_BY3</strain>
    </source>
</reference>
<feature type="domain" description="Peptidase C14 caspase" evidence="2">
    <location>
        <begin position="2"/>
        <end position="225"/>
    </location>
</feature>
<dbReference type="InterPro" id="IPR052039">
    <property type="entry name" value="Caspase-related_regulators"/>
</dbReference>
<dbReference type="Gene3D" id="3.40.50.1460">
    <property type="match status" value="1"/>
</dbReference>
<proteinExistence type="predicted"/>
<dbReference type="InterPro" id="IPR029030">
    <property type="entry name" value="Caspase-like_dom_sf"/>
</dbReference>
<dbReference type="GO" id="GO:0006508">
    <property type="term" value="P:proteolysis"/>
    <property type="evidence" value="ECO:0007669"/>
    <property type="project" value="InterPro"/>
</dbReference>
<organism evidence="3">
    <name type="scientific">Candidatus Kentrum sp. TUN</name>
    <dbReference type="NCBI Taxonomy" id="2126343"/>
    <lineage>
        <taxon>Bacteria</taxon>
        <taxon>Pseudomonadati</taxon>
        <taxon>Pseudomonadota</taxon>
        <taxon>Gammaproteobacteria</taxon>
        <taxon>Candidatus Kentrum</taxon>
    </lineage>
</organism>
<dbReference type="PANTHER" id="PTHR22576">
    <property type="entry name" value="MUCOSA ASSOCIATED LYMPHOID TISSUE LYMPHOMA TRANSLOCATION PROTEIN 1/PARACASPASE"/>
    <property type="match status" value="1"/>
</dbReference>
<evidence type="ECO:0000256" key="1">
    <source>
        <dbReference type="SAM" id="MobiDB-lite"/>
    </source>
</evidence>
<feature type="region of interest" description="Disordered" evidence="1">
    <location>
        <begin position="305"/>
        <end position="378"/>
    </location>
</feature>
<dbReference type="InterPro" id="IPR011600">
    <property type="entry name" value="Pept_C14_caspase"/>
</dbReference>
<dbReference type="EMBL" id="CAADFV010000087">
    <property type="protein sequence ID" value="VFK62846.1"/>
    <property type="molecule type" value="Genomic_DNA"/>
</dbReference>